<dbReference type="PANTHER" id="PTHR34039">
    <property type="entry name" value="UPF0102 PROTEIN YRAN"/>
    <property type="match status" value="1"/>
</dbReference>
<comment type="similarity">
    <text evidence="1 2">Belongs to the UPF0102 family.</text>
</comment>
<dbReference type="GO" id="GO:0003676">
    <property type="term" value="F:nucleic acid binding"/>
    <property type="evidence" value="ECO:0007669"/>
    <property type="project" value="InterPro"/>
</dbReference>
<dbReference type="InterPro" id="IPR011856">
    <property type="entry name" value="tRNA_endonuc-like_dom_sf"/>
</dbReference>
<dbReference type="CDD" id="cd20736">
    <property type="entry name" value="PoNe_Nuclease"/>
    <property type="match status" value="1"/>
</dbReference>
<dbReference type="NCBIfam" id="TIGR00252">
    <property type="entry name" value="YraN family protein"/>
    <property type="match status" value="1"/>
</dbReference>
<comment type="caution">
    <text evidence="3">The sequence shown here is derived from an EMBL/GenBank/DDBJ whole genome shotgun (WGS) entry which is preliminary data.</text>
</comment>
<name>A0A7C3ZNK9_9CYAN</name>
<protein>
    <recommendedName>
        <fullName evidence="2">UPF0102 protein ENR15_16550</fullName>
    </recommendedName>
</protein>
<gene>
    <name evidence="3" type="ORF">ENR15_16550</name>
</gene>
<accession>A0A7C3ZNK9</accession>
<dbReference type="EMBL" id="DSPX01000168">
    <property type="protein sequence ID" value="HGG02204.1"/>
    <property type="molecule type" value="Genomic_DNA"/>
</dbReference>
<dbReference type="Pfam" id="PF02021">
    <property type="entry name" value="UPF0102"/>
    <property type="match status" value="1"/>
</dbReference>
<sequence>MCQIDLQTAVKAASTGQPPDTACHVPTHLPPVISPSYQFPPPSPQGRASRRILETTLLHIERSCLLKQQRPGDWGEYYTGLFLLAQGWEILHQRWRCRWGEIDIIARRDTADPLLAFVEVKTRSSRSWDEGGIFSITPQKQAKLCSTAQMFLAAHPDLSLLPCRFDVALVTYRHRPNPTSPMLPPALPRLGEALLPPLPQHLPSSSGHFHIGQPVALGPYLLTLHQYLEAAFTSVSDYGG</sequence>
<dbReference type="HAMAP" id="MF_00048">
    <property type="entry name" value="UPF0102"/>
    <property type="match status" value="1"/>
</dbReference>
<organism evidence="3">
    <name type="scientific">Planktothricoides sp. SpSt-374</name>
    <dbReference type="NCBI Taxonomy" id="2282167"/>
    <lineage>
        <taxon>Bacteria</taxon>
        <taxon>Bacillati</taxon>
        <taxon>Cyanobacteriota</taxon>
        <taxon>Cyanophyceae</taxon>
        <taxon>Oscillatoriophycideae</taxon>
        <taxon>Oscillatoriales</taxon>
        <taxon>Oscillatoriaceae</taxon>
        <taxon>Planktothricoides</taxon>
    </lineage>
</organism>
<dbReference type="PANTHER" id="PTHR34039:SF1">
    <property type="entry name" value="UPF0102 PROTEIN YRAN"/>
    <property type="match status" value="1"/>
</dbReference>
<dbReference type="Gene3D" id="3.40.1350.10">
    <property type="match status" value="1"/>
</dbReference>
<evidence type="ECO:0000256" key="2">
    <source>
        <dbReference type="HAMAP-Rule" id="MF_00048"/>
    </source>
</evidence>
<dbReference type="InterPro" id="IPR003509">
    <property type="entry name" value="UPF0102_YraN-like"/>
</dbReference>
<dbReference type="InterPro" id="IPR011335">
    <property type="entry name" value="Restrct_endonuc-II-like"/>
</dbReference>
<dbReference type="AlphaFoldDB" id="A0A7C3ZNK9"/>
<reference evidence="3" key="1">
    <citation type="journal article" date="2020" name="mSystems">
        <title>Genome- and Community-Level Interaction Insights into Carbon Utilization and Element Cycling Functions of Hydrothermarchaeota in Hydrothermal Sediment.</title>
        <authorList>
            <person name="Zhou Z."/>
            <person name="Liu Y."/>
            <person name="Xu W."/>
            <person name="Pan J."/>
            <person name="Luo Z.H."/>
            <person name="Li M."/>
        </authorList>
    </citation>
    <scope>NUCLEOTIDE SEQUENCE [LARGE SCALE GENOMIC DNA]</scope>
    <source>
        <strain evidence="3">SpSt-374</strain>
    </source>
</reference>
<dbReference type="SUPFAM" id="SSF52980">
    <property type="entry name" value="Restriction endonuclease-like"/>
    <property type="match status" value="1"/>
</dbReference>
<evidence type="ECO:0000313" key="3">
    <source>
        <dbReference type="EMBL" id="HGG02204.1"/>
    </source>
</evidence>
<proteinExistence type="inferred from homology"/>
<evidence type="ECO:0000256" key="1">
    <source>
        <dbReference type="ARBA" id="ARBA00006738"/>
    </source>
</evidence>